<accession>A0ABN2Z0Q6</accession>
<evidence type="ECO:0000256" key="3">
    <source>
        <dbReference type="ARBA" id="ARBA00022692"/>
    </source>
</evidence>
<sequence>MTTTATRTAPPRHEEPPESGLIGASRPFAWLLIVCGTLGVVASAVITHDKMKLLEDPNYVSACSLNPVLSCNNIMKSWQASVFGFSNPFVGWVAFPMLVVIGVGLLAGGRHRRWWWTGLWAGSLFGVGFVSFLQYSSLYKIGSLCLWCCLVWAVTILIFWYTTVHNVKTGVFPVSARVREAVLEFNWVVPVLWYGTLLILIGIRWWSYWKTLL</sequence>
<feature type="transmembrane region" description="Helical" evidence="11">
    <location>
        <begin position="28"/>
        <end position="46"/>
    </location>
</feature>
<evidence type="ECO:0000313" key="14">
    <source>
        <dbReference type="Proteomes" id="UP001500443"/>
    </source>
</evidence>
<dbReference type="Gene3D" id="1.20.1440.130">
    <property type="entry name" value="VKOR domain"/>
    <property type="match status" value="1"/>
</dbReference>
<evidence type="ECO:0000256" key="5">
    <source>
        <dbReference type="ARBA" id="ARBA00022989"/>
    </source>
</evidence>
<evidence type="ECO:0000256" key="11">
    <source>
        <dbReference type="SAM" id="Phobius"/>
    </source>
</evidence>
<feature type="domain" description="Vitamin K epoxide reductase" evidence="12">
    <location>
        <begin position="25"/>
        <end position="166"/>
    </location>
</feature>
<keyword evidence="8" id="KW-1015">Disulfide bond</keyword>
<reference evidence="13 14" key="1">
    <citation type="journal article" date="2019" name="Int. J. Syst. Evol. Microbiol.">
        <title>The Global Catalogue of Microorganisms (GCM) 10K type strain sequencing project: providing services to taxonomists for standard genome sequencing and annotation.</title>
        <authorList>
            <consortium name="The Broad Institute Genomics Platform"/>
            <consortium name="The Broad Institute Genome Sequencing Center for Infectious Disease"/>
            <person name="Wu L."/>
            <person name="Ma J."/>
        </authorList>
    </citation>
    <scope>NUCLEOTIDE SEQUENCE [LARGE SCALE GENOMIC DNA]</scope>
    <source>
        <strain evidence="13 14">JCM 15481</strain>
    </source>
</reference>
<feature type="transmembrane region" description="Helical" evidence="11">
    <location>
        <begin position="185"/>
        <end position="206"/>
    </location>
</feature>
<comment type="subcellular location">
    <subcellularLocation>
        <location evidence="1">Membrane</location>
        <topology evidence="1">Multi-pass membrane protein</topology>
    </subcellularLocation>
</comment>
<dbReference type="Pfam" id="PF07884">
    <property type="entry name" value="VKOR"/>
    <property type="match status" value="1"/>
</dbReference>
<keyword evidence="4" id="KW-0874">Quinone</keyword>
<dbReference type="CDD" id="cd12922">
    <property type="entry name" value="VKOR_5"/>
    <property type="match status" value="1"/>
</dbReference>
<dbReference type="SMART" id="SM00756">
    <property type="entry name" value="VKc"/>
    <property type="match status" value="1"/>
</dbReference>
<evidence type="ECO:0000256" key="6">
    <source>
        <dbReference type="ARBA" id="ARBA00023002"/>
    </source>
</evidence>
<dbReference type="Proteomes" id="UP001500443">
    <property type="component" value="Unassembled WGS sequence"/>
</dbReference>
<comment type="similarity">
    <text evidence="2">Belongs to the VKOR family.</text>
</comment>
<comment type="caution">
    <text evidence="13">The sequence shown here is derived from an EMBL/GenBank/DDBJ whole genome shotgun (WGS) entry which is preliminary data.</text>
</comment>
<keyword evidence="3 11" id="KW-0812">Transmembrane</keyword>
<keyword evidence="6" id="KW-0560">Oxidoreductase</keyword>
<evidence type="ECO:0000259" key="12">
    <source>
        <dbReference type="SMART" id="SM00756"/>
    </source>
</evidence>
<dbReference type="EMBL" id="BAAAPF010000164">
    <property type="protein sequence ID" value="GAA2134970.1"/>
    <property type="molecule type" value="Genomic_DNA"/>
</dbReference>
<evidence type="ECO:0000313" key="13">
    <source>
        <dbReference type="EMBL" id="GAA2134970.1"/>
    </source>
</evidence>
<evidence type="ECO:0000256" key="4">
    <source>
        <dbReference type="ARBA" id="ARBA00022719"/>
    </source>
</evidence>
<protein>
    <submittedName>
        <fullName evidence="13">Vitamin K epoxide reductase family protein</fullName>
    </submittedName>
</protein>
<feature type="region of interest" description="Disordered" evidence="10">
    <location>
        <begin position="1"/>
        <end position="20"/>
    </location>
</feature>
<dbReference type="InterPro" id="IPR012932">
    <property type="entry name" value="VKOR"/>
</dbReference>
<feature type="transmembrane region" description="Helical" evidence="11">
    <location>
        <begin position="89"/>
        <end position="107"/>
    </location>
</feature>
<keyword evidence="5 11" id="KW-1133">Transmembrane helix</keyword>
<dbReference type="InterPro" id="IPR038354">
    <property type="entry name" value="VKOR_sf"/>
</dbReference>
<keyword evidence="9" id="KW-0676">Redox-active center</keyword>
<evidence type="ECO:0000256" key="8">
    <source>
        <dbReference type="ARBA" id="ARBA00023157"/>
    </source>
</evidence>
<organism evidence="13 14">
    <name type="scientific">Streptomyces synnematoformans</name>
    <dbReference type="NCBI Taxonomy" id="415721"/>
    <lineage>
        <taxon>Bacteria</taxon>
        <taxon>Bacillati</taxon>
        <taxon>Actinomycetota</taxon>
        <taxon>Actinomycetes</taxon>
        <taxon>Kitasatosporales</taxon>
        <taxon>Streptomycetaceae</taxon>
        <taxon>Streptomyces</taxon>
    </lineage>
</organism>
<gene>
    <name evidence="13" type="ORF">GCM10009802_43650</name>
</gene>
<name>A0ABN2Z0Q6_9ACTN</name>
<evidence type="ECO:0000256" key="7">
    <source>
        <dbReference type="ARBA" id="ARBA00023136"/>
    </source>
</evidence>
<evidence type="ECO:0000256" key="9">
    <source>
        <dbReference type="ARBA" id="ARBA00023284"/>
    </source>
</evidence>
<keyword evidence="14" id="KW-1185">Reference proteome</keyword>
<evidence type="ECO:0000256" key="2">
    <source>
        <dbReference type="ARBA" id="ARBA00006214"/>
    </source>
</evidence>
<evidence type="ECO:0000256" key="10">
    <source>
        <dbReference type="SAM" id="MobiDB-lite"/>
    </source>
</evidence>
<feature type="transmembrane region" description="Helical" evidence="11">
    <location>
        <begin position="141"/>
        <end position="164"/>
    </location>
</feature>
<feature type="transmembrane region" description="Helical" evidence="11">
    <location>
        <begin position="114"/>
        <end position="135"/>
    </location>
</feature>
<dbReference type="InterPro" id="IPR041714">
    <property type="entry name" value="VKOR_Actinobacteria"/>
</dbReference>
<proteinExistence type="inferred from homology"/>
<keyword evidence="7 11" id="KW-0472">Membrane</keyword>
<dbReference type="RefSeq" id="WP_027757229.1">
    <property type="nucleotide sequence ID" value="NZ_BAAAPF010000164.1"/>
</dbReference>
<evidence type="ECO:0000256" key="1">
    <source>
        <dbReference type="ARBA" id="ARBA00004141"/>
    </source>
</evidence>